<dbReference type="OrthoDB" id="203237at2759"/>
<dbReference type="GO" id="GO:0032259">
    <property type="term" value="P:methylation"/>
    <property type="evidence" value="ECO:0007669"/>
    <property type="project" value="UniProtKB-KW"/>
</dbReference>
<evidence type="ECO:0000256" key="2">
    <source>
        <dbReference type="ARBA" id="ARBA00010703"/>
    </source>
</evidence>
<evidence type="ECO:0000256" key="5">
    <source>
        <dbReference type="ARBA" id="ARBA00022603"/>
    </source>
</evidence>
<dbReference type="Proteomes" id="UP001152607">
    <property type="component" value="Unassembled WGS sequence"/>
</dbReference>
<evidence type="ECO:0000256" key="6">
    <source>
        <dbReference type="ARBA" id="ARBA00022679"/>
    </source>
</evidence>
<feature type="region of interest" description="Disordered" evidence="10">
    <location>
        <begin position="200"/>
        <end position="221"/>
    </location>
</feature>
<feature type="binding site" evidence="9">
    <location>
        <position position="95"/>
    </location>
    <ligand>
        <name>S-adenosyl-L-methionine</name>
        <dbReference type="ChEBI" id="CHEBI:59789"/>
    </ligand>
</feature>
<dbReference type="GO" id="GO:0018423">
    <property type="term" value="F:protein C-terminal leucine carboxyl O-methyltransferase activity"/>
    <property type="evidence" value="ECO:0007669"/>
    <property type="project" value="UniProtKB-EC"/>
</dbReference>
<comment type="catalytic activity">
    <reaction evidence="1 8">
        <text>[phosphatase 2A protein]-C-terminal L-leucine + S-adenosyl-L-methionine = [phosphatase 2A protein]-C-terminal L-leucine methyl ester + S-adenosyl-L-homocysteine</text>
        <dbReference type="Rhea" id="RHEA:48544"/>
        <dbReference type="Rhea" id="RHEA-COMP:12134"/>
        <dbReference type="Rhea" id="RHEA-COMP:12135"/>
        <dbReference type="ChEBI" id="CHEBI:57856"/>
        <dbReference type="ChEBI" id="CHEBI:59789"/>
        <dbReference type="ChEBI" id="CHEBI:90516"/>
        <dbReference type="ChEBI" id="CHEBI:90517"/>
        <dbReference type="EC" id="2.1.1.233"/>
    </reaction>
</comment>
<dbReference type="Pfam" id="PF04072">
    <property type="entry name" value="LCM"/>
    <property type="match status" value="1"/>
</dbReference>
<comment type="caution">
    <text evidence="11">The sequence shown here is derived from an EMBL/GenBank/DDBJ whole genome shotgun (WGS) entry which is preliminary data.</text>
</comment>
<dbReference type="Gene3D" id="3.40.50.150">
    <property type="entry name" value="Vaccinia Virus protein VP39"/>
    <property type="match status" value="1"/>
</dbReference>
<dbReference type="EMBL" id="CAOQHR010000005">
    <property type="protein sequence ID" value="CAI6334610.1"/>
    <property type="molecule type" value="Genomic_DNA"/>
</dbReference>
<evidence type="ECO:0000256" key="1">
    <source>
        <dbReference type="ARBA" id="ARBA00000724"/>
    </source>
</evidence>
<evidence type="ECO:0000256" key="9">
    <source>
        <dbReference type="PIRSR" id="PIRSR016305-1"/>
    </source>
</evidence>
<feature type="binding site" evidence="9">
    <location>
        <position position="121"/>
    </location>
    <ligand>
        <name>S-adenosyl-L-methionine</name>
        <dbReference type="ChEBI" id="CHEBI:59789"/>
    </ligand>
</feature>
<sequence>MAAREIPDIKTLLASRRGGSTRARGRGFGRGGPGASREGSETIKDSAVRGTDQDAAGSRVSCVELGYLDDVYASLFATQASTRRLPLLNRGTYVRTSAIDQLVNCFLNTHPSSPKQIISLGAGTDTRYFRLCDAYPSTSIRYHEVDFPTNTAAKLNSIRRHAQLSNKLPLSTHPLPSPQSESYHSPTYNLHALDLRSLATTTTPSPETPSSQQPPELTNLDPSLPTLILSEMCLIYLNPATVSSIIKTFTTHYLSPSTPASLILYEPILPQDAFGRTMISNLATRNIHLPTLTAYPELGDQRARLKQYGFVTGAKAVDTEFIWREWVGADEKERVAGLEMLDELEELDLLLRHYCVAWGYRDGGNGDGGDVFPTAWAHVKEQI</sequence>
<dbReference type="AlphaFoldDB" id="A0A9W4XN55"/>
<evidence type="ECO:0000256" key="10">
    <source>
        <dbReference type="SAM" id="MobiDB-lite"/>
    </source>
</evidence>
<reference evidence="11" key="1">
    <citation type="submission" date="2023-01" db="EMBL/GenBank/DDBJ databases">
        <authorList>
            <person name="Van Ghelder C."/>
            <person name="Rancurel C."/>
        </authorList>
    </citation>
    <scope>NUCLEOTIDE SEQUENCE</scope>
    <source>
        <strain evidence="11">CNCM I-4278</strain>
    </source>
</reference>
<proteinExistence type="inferred from homology"/>
<accession>A0A9W4XN55</accession>
<feature type="compositionally biased region" description="Low complexity" evidence="10">
    <location>
        <begin position="200"/>
        <end position="216"/>
    </location>
</feature>
<dbReference type="PANTHER" id="PTHR13600">
    <property type="entry name" value="LEUCINE CARBOXYL METHYLTRANSFERASE"/>
    <property type="match status" value="1"/>
</dbReference>
<evidence type="ECO:0000313" key="11">
    <source>
        <dbReference type="EMBL" id="CAI6334610.1"/>
    </source>
</evidence>
<dbReference type="PIRSF" id="PIRSF016305">
    <property type="entry name" value="LCM_mtfrase"/>
    <property type="match status" value="1"/>
</dbReference>
<dbReference type="PANTHER" id="PTHR13600:SF21">
    <property type="entry name" value="LEUCINE CARBOXYL METHYLTRANSFERASE 1"/>
    <property type="match status" value="1"/>
</dbReference>
<feature type="compositionally biased region" description="Basic and acidic residues" evidence="10">
    <location>
        <begin position="38"/>
        <end position="47"/>
    </location>
</feature>
<keyword evidence="6 8" id="KW-0808">Transferase</keyword>
<comment type="similarity">
    <text evidence="2 8">Belongs to the methyltransferase superfamily. LCMT family.</text>
</comment>
<feature type="binding site" evidence="9">
    <location>
        <begin position="194"/>
        <end position="195"/>
    </location>
    <ligand>
        <name>S-adenosyl-L-methionine</name>
        <dbReference type="ChEBI" id="CHEBI:59789"/>
    </ligand>
</feature>
<evidence type="ECO:0000256" key="4">
    <source>
        <dbReference type="ARBA" id="ARBA00017497"/>
    </source>
</evidence>
<dbReference type="InterPro" id="IPR016651">
    <property type="entry name" value="LCMT1"/>
</dbReference>
<dbReference type="SUPFAM" id="SSF53335">
    <property type="entry name" value="S-adenosyl-L-methionine-dependent methyltransferases"/>
    <property type="match status" value="1"/>
</dbReference>
<dbReference type="InterPro" id="IPR029063">
    <property type="entry name" value="SAM-dependent_MTases_sf"/>
</dbReference>
<comment type="function">
    <text evidence="8">Methylates the carboxyl group of the C-terminal leucine residue of protein phosphatase 2A catalytic subunits to form alpha-leucine ester residues.</text>
</comment>
<gene>
    <name evidence="11" type="ORF">PDIGIT_LOCUS7671</name>
</gene>
<keyword evidence="12" id="KW-1185">Reference proteome</keyword>
<organism evidence="11 12">
    <name type="scientific">Periconia digitata</name>
    <dbReference type="NCBI Taxonomy" id="1303443"/>
    <lineage>
        <taxon>Eukaryota</taxon>
        <taxon>Fungi</taxon>
        <taxon>Dikarya</taxon>
        <taxon>Ascomycota</taxon>
        <taxon>Pezizomycotina</taxon>
        <taxon>Dothideomycetes</taxon>
        <taxon>Pleosporomycetidae</taxon>
        <taxon>Pleosporales</taxon>
        <taxon>Massarineae</taxon>
        <taxon>Periconiaceae</taxon>
        <taxon>Periconia</taxon>
    </lineage>
</organism>
<feature type="region of interest" description="Disordered" evidence="10">
    <location>
        <begin position="1"/>
        <end position="52"/>
    </location>
</feature>
<dbReference type="InterPro" id="IPR007213">
    <property type="entry name" value="Ppm1/Ppm2/Tcmp"/>
</dbReference>
<feature type="binding site" evidence="9">
    <location>
        <position position="231"/>
    </location>
    <ligand>
        <name>S-adenosyl-L-methionine</name>
        <dbReference type="ChEBI" id="CHEBI:59789"/>
    </ligand>
</feature>
<evidence type="ECO:0000313" key="12">
    <source>
        <dbReference type="Proteomes" id="UP001152607"/>
    </source>
</evidence>
<evidence type="ECO:0000256" key="3">
    <source>
        <dbReference type="ARBA" id="ARBA00012834"/>
    </source>
</evidence>
<evidence type="ECO:0000256" key="8">
    <source>
        <dbReference type="PIRNR" id="PIRNR016305"/>
    </source>
</evidence>
<keyword evidence="5 8" id="KW-0489">Methyltransferase</keyword>
<dbReference type="EC" id="2.1.1.233" evidence="3 8"/>
<protein>
    <recommendedName>
        <fullName evidence="4 8">Leucine carboxyl methyltransferase 1</fullName>
        <ecNumber evidence="3 8">2.1.1.233</ecNumber>
    </recommendedName>
</protein>
<keyword evidence="7 8" id="KW-0949">S-adenosyl-L-methionine</keyword>
<evidence type="ECO:0000256" key="7">
    <source>
        <dbReference type="ARBA" id="ARBA00022691"/>
    </source>
</evidence>
<name>A0A9W4XN55_9PLEO</name>